<evidence type="ECO:0000256" key="2">
    <source>
        <dbReference type="ARBA" id="ARBA00022803"/>
    </source>
</evidence>
<dbReference type="SMART" id="SM00028">
    <property type="entry name" value="TPR"/>
    <property type="match status" value="7"/>
</dbReference>
<dbReference type="InterPro" id="IPR011990">
    <property type="entry name" value="TPR-like_helical_dom_sf"/>
</dbReference>
<dbReference type="PANTHER" id="PTHR44858:SF1">
    <property type="entry name" value="UDP-N-ACETYLGLUCOSAMINE--PEPTIDE N-ACETYLGLUCOSAMINYLTRANSFERASE SPINDLY-RELATED"/>
    <property type="match status" value="1"/>
</dbReference>
<feature type="chain" id="PRO_5016573746" evidence="4">
    <location>
        <begin position="34"/>
        <end position="292"/>
    </location>
</feature>
<dbReference type="Proteomes" id="UP000254263">
    <property type="component" value="Unassembled WGS sequence"/>
</dbReference>
<dbReference type="InterPro" id="IPR019734">
    <property type="entry name" value="TPR_rpt"/>
</dbReference>
<keyword evidence="5" id="KW-0808">Transferase</keyword>
<feature type="repeat" description="TPR" evidence="3">
    <location>
        <begin position="47"/>
        <end position="80"/>
    </location>
</feature>
<sequence length="292" mass="33037">MQAIHIYTFNKRKYISLCLAVLALLLYVFPVAAQTDSLPIKKSENVYLNFIEESYKLGETGSYEKAIEALKKAIDAEPKNPLNAVLLNNIAGLYQLLGQNEEALLVYDAAIKKLPNDLTIRHNRALLFAKMKKDKQALTDYSILIGLAQKNEIYLYQRAMIYLANKKYDLARNDLEEIIRLNDSSLKARLGYALLETLTGNFNEAERLYDYVIGKLPNNAEAMAGRARLFLARKMYGFALRDISRAFEISGKEATADMYVIRGEINLALKDTRAAHEDFVKAKSLDPQIVTP</sequence>
<dbReference type="SUPFAM" id="SSF81901">
    <property type="entry name" value="HCP-like"/>
    <property type="match status" value="1"/>
</dbReference>
<dbReference type="Pfam" id="PF13432">
    <property type="entry name" value="TPR_16"/>
    <property type="match status" value="1"/>
</dbReference>
<keyword evidence="1" id="KW-0677">Repeat</keyword>
<feature type="repeat" description="TPR" evidence="3">
    <location>
        <begin position="84"/>
        <end position="117"/>
    </location>
</feature>
<dbReference type="AlphaFoldDB" id="A0A379DJ12"/>
<dbReference type="GO" id="GO:0009279">
    <property type="term" value="C:cell outer membrane"/>
    <property type="evidence" value="ECO:0007669"/>
    <property type="project" value="TreeGrafter"/>
</dbReference>
<dbReference type="Pfam" id="PF13181">
    <property type="entry name" value="TPR_8"/>
    <property type="match status" value="1"/>
</dbReference>
<evidence type="ECO:0000313" key="5">
    <source>
        <dbReference type="EMBL" id="SUB77954.1"/>
    </source>
</evidence>
<proteinExistence type="predicted"/>
<organism evidence="5 6">
    <name type="scientific">Porphyromonas macacae</name>
    <dbReference type="NCBI Taxonomy" id="28115"/>
    <lineage>
        <taxon>Bacteria</taxon>
        <taxon>Pseudomonadati</taxon>
        <taxon>Bacteroidota</taxon>
        <taxon>Bacteroidia</taxon>
        <taxon>Bacteroidales</taxon>
        <taxon>Porphyromonadaceae</taxon>
        <taxon>Porphyromonas</taxon>
    </lineage>
</organism>
<protein>
    <submittedName>
        <fullName evidence="5">Predicted O-linked N-acetylglucosamine transferase, SPINDLY family</fullName>
    </submittedName>
</protein>
<keyword evidence="2 3" id="KW-0802">TPR repeat</keyword>
<gene>
    <name evidence="5" type="ORF">NCTC13100_01104</name>
</gene>
<feature type="signal peptide" evidence="4">
    <location>
        <begin position="1"/>
        <end position="33"/>
    </location>
</feature>
<name>A0A379DJ12_9PORP</name>
<feature type="repeat" description="TPR" evidence="3">
    <location>
        <begin position="256"/>
        <end position="289"/>
    </location>
</feature>
<dbReference type="GO" id="GO:0016740">
    <property type="term" value="F:transferase activity"/>
    <property type="evidence" value="ECO:0007669"/>
    <property type="project" value="UniProtKB-KW"/>
</dbReference>
<dbReference type="InterPro" id="IPR050498">
    <property type="entry name" value="Ycf3"/>
</dbReference>
<dbReference type="GO" id="GO:0046813">
    <property type="term" value="P:receptor-mediated virion attachment to host cell"/>
    <property type="evidence" value="ECO:0007669"/>
    <property type="project" value="TreeGrafter"/>
</dbReference>
<evidence type="ECO:0000313" key="6">
    <source>
        <dbReference type="Proteomes" id="UP000254263"/>
    </source>
</evidence>
<evidence type="ECO:0000256" key="4">
    <source>
        <dbReference type="SAM" id="SignalP"/>
    </source>
</evidence>
<keyword evidence="4" id="KW-0732">Signal</keyword>
<evidence type="ECO:0000256" key="1">
    <source>
        <dbReference type="ARBA" id="ARBA00022737"/>
    </source>
</evidence>
<reference evidence="5 6" key="1">
    <citation type="submission" date="2018-06" db="EMBL/GenBank/DDBJ databases">
        <authorList>
            <consortium name="Pathogen Informatics"/>
            <person name="Doyle S."/>
        </authorList>
    </citation>
    <scope>NUCLEOTIDE SEQUENCE [LARGE SCALE GENOMIC DNA]</scope>
    <source>
        <strain evidence="5 6">NCTC13100</strain>
    </source>
</reference>
<dbReference type="EMBL" id="UGTI01000001">
    <property type="protein sequence ID" value="SUB77954.1"/>
    <property type="molecule type" value="Genomic_DNA"/>
</dbReference>
<accession>A0A379DJ12</accession>
<dbReference type="PANTHER" id="PTHR44858">
    <property type="entry name" value="TETRATRICOPEPTIDE REPEAT PROTEIN 6"/>
    <property type="match status" value="1"/>
</dbReference>
<dbReference type="PROSITE" id="PS50005">
    <property type="entry name" value="TPR"/>
    <property type="match status" value="3"/>
</dbReference>
<dbReference type="Gene3D" id="1.25.40.10">
    <property type="entry name" value="Tetratricopeptide repeat domain"/>
    <property type="match status" value="2"/>
</dbReference>
<dbReference type="Pfam" id="PF14559">
    <property type="entry name" value="TPR_19"/>
    <property type="match status" value="1"/>
</dbReference>
<evidence type="ECO:0000256" key="3">
    <source>
        <dbReference type="PROSITE-ProRule" id="PRU00339"/>
    </source>
</evidence>